<feature type="transmembrane region" description="Helical" evidence="1">
    <location>
        <begin position="171"/>
        <end position="189"/>
    </location>
</feature>
<dbReference type="RefSeq" id="WP_221875700.1">
    <property type="nucleotide sequence ID" value="NZ_JACWFH010000036.1"/>
</dbReference>
<evidence type="ECO:0000313" key="2">
    <source>
        <dbReference type="EMBL" id="MBY0099488.1"/>
    </source>
</evidence>
<feature type="transmembrane region" description="Helical" evidence="1">
    <location>
        <begin position="20"/>
        <end position="38"/>
    </location>
</feature>
<reference evidence="2 3" key="1">
    <citation type="submission" date="2020-07" db="EMBL/GenBank/DDBJ databases">
        <title>Fungal Genomes of the International Space Station.</title>
        <authorList>
            <person name="Seuylemezian A."/>
            <person name="Singh N.K."/>
            <person name="Wood J."/>
            <person name="Venkateswaran K."/>
        </authorList>
    </citation>
    <scope>NUCLEOTIDE SEQUENCE [LARGE SCALE GENOMIC DNA]</scope>
    <source>
        <strain evidence="2 3">PL-B2</strain>
    </source>
</reference>
<feature type="transmembrane region" description="Helical" evidence="1">
    <location>
        <begin position="50"/>
        <end position="70"/>
    </location>
</feature>
<dbReference type="Proteomes" id="UP000769780">
    <property type="component" value="Unassembled WGS sequence"/>
</dbReference>
<accession>A0ABS7KB76</accession>
<feature type="transmembrane region" description="Helical" evidence="1">
    <location>
        <begin position="195"/>
        <end position="212"/>
    </location>
</feature>
<evidence type="ECO:0000313" key="3">
    <source>
        <dbReference type="Proteomes" id="UP000769780"/>
    </source>
</evidence>
<evidence type="ECO:0000256" key="1">
    <source>
        <dbReference type="SAM" id="Phobius"/>
    </source>
</evidence>
<comment type="caution">
    <text evidence="2">The sequence shown here is derived from an EMBL/GenBank/DDBJ whole genome shotgun (WGS) entry which is preliminary data.</text>
</comment>
<organism evidence="2 3">
    <name type="scientific">Mesobacillus maritimus</name>
    <dbReference type="NCBI Taxonomy" id="1643336"/>
    <lineage>
        <taxon>Bacteria</taxon>
        <taxon>Bacillati</taxon>
        <taxon>Bacillota</taxon>
        <taxon>Bacilli</taxon>
        <taxon>Bacillales</taxon>
        <taxon>Bacillaceae</taxon>
        <taxon>Mesobacillus</taxon>
    </lineage>
</organism>
<sequence>MNNKNEKKRRITRKSLMRWAGLFAILAGILYICIQFFHPEDHISSVSTSLWVVIACTTSIMSLFSLIGITGIYTRQAEEADWLGLIGFILFSLFWLISMNFSFNEAFVLPLLTTAAPKFVEGIVGIFGGTTSTVNLGIFPLLAPIAAILYSLGGLLFGIATFRARIFPRMAGALLSFAAVVTFAAAVIPHPFDRILAVPMGLALIWLGYALWSERRRISAD</sequence>
<name>A0ABS7KB76_9BACI</name>
<keyword evidence="3" id="KW-1185">Reference proteome</keyword>
<feature type="transmembrane region" description="Helical" evidence="1">
    <location>
        <begin position="138"/>
        <end position="159"/>
    </location>
</feature>
<feature type="transmembrane region" description="Helical" evidence="1">
    <location>
        <begin position="82"/>
        <end position="103"/>
    </location>
</feature>
<keyword evidence="1" id="KW-0472">Membrane</keyword>
<keyword evidence="1" id="KW-0812">Transmembrane</keyword>
<proteinExistence type="predicted"/>
<keyword evidence="1" id="KW-1133">Transmembrane helix</keyword>
<evidence type="ECO:0008006" key="4">
    <source>
        <dbReference type="Google" id="ProtNLM"/>
    </source>
</evidence>
<gene>
    <name evidence="2" type="ORF">H0185_22220</name>
</gene>
<protein>
    <recommendedName>
        <fullName evidence="4">DUF4386 family protein</fullName>
    </recommendedName>
</protein>
<dbReference type="EMBL" id="JACWFH010000036">
    <property type="protein sequence ID" value="MBY0099488.1"/>
    <property type="molecule type" value="Genomic_DNA"/>
</dbReference>